<dbReference type="Proteomes" id="UP001420932">
    <property type="component" value="Unassembled WGS sequence"/>
</dbReference>
<dbReference type="Gene3D" id="1.10.10.1800">
    <property type="entry name" value="tRNA uridine 5-carboxymethylaminomethyl modification enzyme MnmG/GidA"/>
    <property type="match status" value="1"/>
</dbReference>
<comment type="caution">
    <text evidence="1">The sequence shown here is derived from an EMBL/GenBank/DDBJ whole genome shotgun (WGS) entry which is preliminary data.</text>
</comment>
<organism evidence="1 2">
    <name type="scientific">Stephania yunnanensis</name>
    <dbReference type="NCBI Taxonomy" id="152371"/>
    <lineage>
        <taxon>Eukaryota</taxon>
        <taxon>Viridiplantae</taxon>
        <taxon>Streptophyta</taxon>
        <taxon>Embryophyta</taxon>
        <taxon>Tracheophyta</taxon>
        <taxon>Spermatophyta</taxon>
        <taxon>Magnoliopsida</taxon>
        <taxon>Ranunculales</taxon>
        <taxon>Menispermaceae</taxon>
        <taxon>Menispermoideae</taxon>
        <taxon>Cissampelideae</taxon>
        <taxon>Stephania</taxon>
    </lineage>
</organism>
<gene>
    <name evidence="1" type="ORF">Syun_018856</name>
</gene>
<proteinExistence type="predicted"/>
<protein>
    <submittedName>
        <fullName evidence="1">Uncharacterized protein</fullName>
    </submittedName>
</protein>
<dbReference type="EMBL" id="JBBNAF010000008">
    <property type="protein sequence ID" value="KAK9121239.1"/>
    <property type="molecule type" value="Genomic_DNA"/>
</dbReference>
<keyword evidence="2" id="KW-1185">Reference proteome</keyword>
<reference evidence="1 2" key="1">
    <citation type="submission" date="2024-01" db="EMBL/GenBank/DDBJ databases">
        <title>Genome assemblies of Stephania.</title>
        <authorList>
            <person name="Yang L."/>
        </authorList>
    </citation>
    <scope>NUCLEOTIDE SEQUENCE [LARGE SCALE GENOMIC DNA]</scope>
    <source>
        <strain evidence="1">YNDBR</strain>
        <tissue evidence="1">Leaf</tissue>
    </source>
</reference>
<evidence type="ECO:0000313" key="1">
    <source>
        <dbReference type="EMBL" id="KAK9121239.1"/>
    </source>
</evidence>
<evidence type="ECO:0000313" key="2">
    <source>
        <dbReference type="Proteomes" id="UP001420932"/>
    </source>
</evidence>
<sequence length="72" mass="8505">MKGFSTLESLLKKPHIQYKVLDKHGLGNEILSREENEFMEIDTYKGFITRQQAQLKEFSYNRDQQLSCTTFT</sequence>
<name>A0AAP0NWR6_9MAGN</name>
<dbReference type="AlphaFoldDB" id="A0AAP0NWR6"/>
<accession>A0AAP0NWR6</accession>